<sequence>MKKYKLRKAFKKKYKRGQTFYLVSQSEFIGVKEFVFRTEDLTDRISVTEKELGEYFIFLEDITSFKITK</sequence>
<reference evidence="1 2" key="1">
    <citation type="submission" date="2024-08" db="EMBL/GenBank/DDBJ databases">
        <title>Two novel Cytobacillus novel species.</title>
        <authorList>
            <person name="Liu G."/>
        </authorList>
    </citation>
    <scope>NUCLEOTIDE SEQUENCE [LARGE SCALE GENOMIC DNA]</scope>
    <source>
        <strain evidence="1 2">FJAT-54145</strain>
    </source>
</reference>
<gene>
    <name evidence="1" type="ORF">ACFYKX_04820</name>
</gene>
<dbReference type="EMBL" id="JBIACK010000001">
    <property type="protein sequence ID" value="MFE8699943.1"/>
    <property type="molecule type" value="Genomic_DNA"/>
</dbReference>
<evidence type="ECO:0000313" key="1">
    <source>
        <dbReference type="EMBL" id="MFE8699943.1"/>
    </source>
</evidence>
<accession>A0ABW6K6X4</accession>
<organism evidence="1 2">
    <name type="scientific">Cytobacillus spartinae</name>
    <dbReference type="NCBI Taxonomy" id="3299023"/>
    <lineage>
        <taxon>Bacteria</taxon>
        <taxon>Bacillati</taxon>
        <taxon>Bacillota</taxon>
        <taxon>Bacilli</taxon>
        <taxon>Bacillales</taxon>
        <taxon>Bacillaceae</taxon>
        <taxon>Cytobacillus</taxon>
    </lineage>
</organism>
<comment type="caution">
    <text evidence="1">The sequence shown here is derived from an EMBL/GenBank/DDBJ whole genome shotgun (WGS) entry which is preliminary data.</text>
</comment>
<keyword evidence="2" id="KW-1185">Reference proteome</keyword>
<evidence type="ECO:0000313" key="2">
    <source>
        <dbReference type="Proteomes" id="UP001601059"/>
    </source>
</evidence>
<dbReference type="RefSeq" id="WP_389358571.1">
    <property type="nucleotide sequence ID" value="NZ_JBIACK010000001.1"/>
</dbReference>
<proteinExistence type="predicted"/>
<protein>
    <submittedName>
        <fullName evidence="1">Uncharacterized protein</fullName>
    </submittedName>
</protein>
<dbReference type="Proteomes" id="UP001601059">
    <property type="component" value="Unassembled WGS sequence"/>
</dbReference>
<name>A0ABW6K6X4_9BACI</name>